<gene>
    <name evidence="2" type="ORF">B0T20DRAFT_85417</name>
</gene>
<feature type="region of interest" description="Disordered" evidence="1">
    <location>
        <begin position="173"/>
        <end position="202"/>
    </location>
</feature>
<protein>
    <submittedName>
        <fullName evidence="2">Uncharacterized protein</fullName>
    </submittedName>
</protein>
<dbReference type="EMBL" id="JAUTDP010000014">
    <property type="protein sequence ID" value="KAK3388798.1"/>
    <property type="molecule type" value="Genomic_DNA"/>
</dbReference>
<evidence type="ECO:0000313" key="3">
    <source>
        <dbReference type="Proteomes" id="UP001281003"/>
    </source>
</evidence>
<feature type="region of interest" description="Disordered" evidence="1">
    <location>
        <begin position="1"/>
        <end position="20"/>
    </location>
</feature>
<evidence type="ECO:0000313" key="2">
    <source>
        <dbReference type="EMBL" id="KAK3388798.1"/>
    </source>
</evidence>
<proteinExistence type="predicted"/>
<name>A0AAE0NW27_SORBR</name>
<accession>A0AAE0NW27</accession>
<keyword evidence="3" id="KW-1185">Reference proteome</keyword>
<reference evidence="2" key="1">
    <citation type="journal article" date="2023" name="Mol. Phylogenet. Evol.">
        <title>Genome-scale phylogeny and comparative genomics of the fungal order Sordariales.</title>
        <authorList>
            <person name="Hensen N."/>
            <person name="Bonometti L."/>
            <person name="Westerberg I."/>
            <person name="Brannstrom I.O."/>
            <person name="Guillou S."/>
            <person name="Cros-Aarteil S."/>
            <person name="Calhoun S."/>
            <person name="Haridas S."/>
            <person name="Kuo A."/>
            <person name="Mondo S."/>
            <person name="Pangilinan J."/>
            <person name="Riley R."/>
            <person name="LaButti K."/>
            <person name="Andreopoulos B."/>
            <person name="Lipzen A."/>
            <person name="Chen C."/>
            <person name="Yan M."/>
            <person name="Daum C."/>
            <person name="Ng V."/>
            <person name="Clum A."/>
            <person name="Steindorff A."/>
            <person name="Ohm R.A."/>
            <person name="Martin F."/>
            <person name="Silar P."/>
            <person name="Natvig D.O."/>
            <person name="Lalanne C."/>
            <person name="Gautier V."/>
            <person name="Ament-Velasquez S.L."/>
            <person name="Kruys A."/>
            <person name="Hutchinson M.I."/>
            <person name="Powell A.J."/>
            <person name="Barry K."/>
            <person name="Miller A.N."/>
            <person name="Grigoriev I.V."/>
            <person name="Debuchy R."/>
            <person name="Gladieux P."/>
            <person name="Hiltunen Thoren M."/>
            <person name="Johannesson H."/>
        </authorList>
    </citation>
    <scope>NUCLEOTIDE SEQUENCE</scope>
    <source>
        <strain evidence="2">FGSC 1904</strain>
    </source>
</reference>
<sequence length="202" mass="22402">MNFAPDFSTKSGKCGPGLNSPRLTYPKRKAGWQSQAPTKSGICQAFDSWRYASRLSPNFQFPSDFSAISLPRHARQGACSCSQRRHLPLKVQLLFHALRSPAGFVALVNSRLQQCLMSLRRDGWASQSLFVHQHPIPKSQVPSPFVKHTPPVIPATHSRHSLLCARPDLPSSTTPNFPTRHSLPTYTQQLPTCNASPSTTPY</sequence>
<organism evidence="2 3">
    <name type="scientific">Sordaria brevicollis</name>
    <dbReference type="NCBI Taxonomy" id="83679"/>
    <lineage>
        <taxon>Eukaryota</taxon>
        <taxon>Fungi</taxon>
        <taxon>Dikarya</taxon>
        <taxon>Ascomycota</taxon>
        <taxon>Pezizomycotina</taxon>
        <taxon>Sordariomycetes</taxon>
        <taxon>Sordariomycetidae</taxon>
        <taxon>Sordariales</taxon>
        <taxon>Sordariaceae</taxon>
        <taxon>Sordaria</taxon>
    </lineage>
</organism>
<dbReference type="AlphaFoldDB" id="A0AAE0NW27"/>
<evidence type="ECO:0000256" key="1">
    <source>
        <dbReference type="SAM" id="MobiDB-lite"/>
    </source>
</evidence>
<comment type="caution">
    <text evidence="2">The sequence shown here is derived from an EMBL/GenBank/DDBJ whole genome shotgun (WGS) entry which is preliminary data.</text>
</comment>
<dbReference type="Proteomes" id="UP001281003">
    <property type="component" value="Unassembled WGS sequence"/>
</dbReference>
<reference evidence="2" key="2">
    <citation type="submission" date="2023-07" db="EMBL/GenBank/DDBJ databases">
        <authorList>
            <consortium name="Lawrence Berkeley National Laboratory"/>
            <person name="Haridas S."/>
            <person name="Hensen N."/>
            <person name="Bonometti L."/>
            <person name="Westerberg I."/>
            <person name="Brannstrom I.O."/>
            <person name="Guillou S."/>
            <person name="Cros-Aarteil S."/>
            <person name="Calhoun S."/>
            <person name="Kuo A."/>
            <person name="Mondo S."/>
            <person name="Pangilinan J."/>
            <person name="Riley R."/>
            <person name="LaButti K."/>
            <person name="Andreopoulos B."/>
            <person name="Lipzen A."/>
            <person name="Chen C."/>
            <person name="Yanf M."/>
            <person name="Daum C."/>
            <person name="Ng V."/>
            <person name="Clum A."/>
            <person name="Steindorff A."/>
            <person name="Ohm R."/>
            <person name="Martin F."/>
            <person name="Silar P."/>
            <person name="Natvig D."/>
            <person name="Lalanne C."/>
            <person name="Gautier V."/>
            <person name="Ament-velasquez S.L."/>
            <person name="Kruys A."/>
            <person name="Hutchinson M.I."/>
            <person name="Powell A.J."/>
            <person name="Barry K."/>
            <person name="Miller A.N."/>
            <person name="Grigoriev I.V."/>
            <person name="Debuchy R."/>
            <person name="Gladieux P."/>
            <person name="Thoren M.H."/>
            <person name="Johannesson H."/>
        </authorList>
    </citation>
    <scope>NUCLEOTIDE SEQUENCE</scope>
    <source>
        <strain evidence="2">FGSC 1904</strain>
    </source>
</reference>